<organism evidence="2 3">
    <name type="scientific">Zosterops borbonicus</name>
    <dbReference type="NCBI Taxonomy" id="364589"/>
    <lineage>
        <taxon>Eukaryota</taxon>
        <taxon>Metazoa</taxon>
        <taxon>Chordata</taxon>
        <taxon>Craniata</taxon>
        <taxon>Vertebrata</taxon>
        <taxon>Euteleostomi</taxon>
        <taxon>Archelosauria</taxon>
        <taxon>Archosauria</taxon>
        <taxon>Dinosauria</taxon>
        <taxon>Saurischia</taxon>
        <taxon>Theropoda</taxon>
        <taxon>Coelurosauria</taxon>
        <taxon>Aves</taxon>
        <taxon>Neognathae</taxon>
        <taxon>Neoaves</taxon>
        <taxon>Telluraves</taxon>
        <taxon>Australaves</taxon>
        <taxon>Passeriformes</taxon>
        <taxon>Sylvioidea</taxon>
        <taxon>Zosteropidae</taxon>
        <taxon>Zosterops</taxon>
    </lineage>
</organism>
<name>A0A8K1DBZ4_9PASS</name>
<gene>
    <name evidence="2" type="ORF">HGM15179_019036</name>
</gene>
<accession>A0A8K1DBZ4</accession>
<protein>
    <submittedName>
        <fullName evidence="2">Uncharacterized protein</fullName>
    </submittedName>
</protein>
<feature type="region of interest" description="Disordered" evidence="1">
    <location>
        <begin position="1"/>
        <end position="26"/>
    </location>
</feature>
<reference evidence="2" key="1">
    <citation type="submission" date="2019-04" db="EMBL/GenBank/DDBJ databases">
        <title>Genome assembly of Zosterops borbonicus 15179.</title>
        <authorList>
            <person name="Leroy T."/>
            <person name="Anselmetti Y."/>
            <person name="Tilak M.-K."/>
            <person name="Nabholz B."/>
        </authorList>
    </citation>
    <scope>NUCLEOTIDE SEQUENCE</scope>
    <source>
        <strain evidence="2">HGM_15179</strain>
        <tissue evidence="2">Muscle</tissue>
    </source>
</reference>
<evidence type="ECO:0000313" key="3">
    <source>
        <dbReference type="Proteomes" id="UP000796761"/>
    </source>
</evidence>
<feature type="compositionally biased region" description="Basic and acidic residues" evidence="1">
    <location>
        <begin position="1"/>
        <end position="11"/>
    </location>
</feature>
<comment type="caution">
    <text evidence="2">The sequence shown here is derived from an EMBL/GenBank/DDBJ whole genome shotgun (WGS) entry which is preliminary data.</text>
</comment>
<dbReference type="EMBL" id="SWJQ01001499">
    <property type="protein sequence ID" value="TRZ08071.1"/>
    <property type="molecule type" value="Genomic_DNA"/>
</dbReference>
<evidence type="ECO:0000256" key="1">
    <source>
        <dbReference type="SAM" id="MobiDB-lite"/>
    </source>
</evidence>
<dbReference type="OrthoDB" id="9219042at2759"/>
<dbReference type="AlphaFoldDB" id="A0A8K1DBZ4"/>
<dbReference type="Proteomes" id="UP000796761">
    <property type="component" value="Unassembled WGS sequence"/>
</dbReference>
<evidence type="ECO:0000313" key="2">
    <source>
        <dbReference type="EMBL" id="TRZ08071.1"/>
    </source>
</evidence>
<proteinExistence type="predicted"/>
<sequence length="369" mass="38918">MEGTEGGREGQRGVAEGIGGDKGTVGTAEISREGTKETPGCHEFPPPLLFPPQLLEALVAVVATLGQLAATVAGPYGDMLLSKSPRSLHMALWTFIDHLRHTLNHPRVTPLGQALAALGATSGATWANVRNAARDWQDSVAALRDSWEQLAGEATKLRDACGDVATAEATTAATATAQAGDLVELDTHWKTARNNLVATAWQPLVAPAKDKAPSLLAEHKAWMAAASNKVVAATKAMEESVVATSQAGAATRRRQWAEMAWGPLERLVAACDTARAFPQELLLRLGDMEAALEGTKEASADVPKALVAAVGEAERLWEASARLATCHLLGTLGDIRKLLSSHPSGPGGRVVAERCQRAIEDIPRLLRGQ</sequence>
<keyword evidence="3" id="KW-1185">Reference proteome</keyword>